<evidence type="ECO:0000256" key="9">
    <source>
        <dbReference type="ARBA" id="ARBA00022989"/>
    </source>
</evidence>
<feature type="transmembrane region" description="Helical" evidence="12">
    <location>
        <begin position="20"/>
        <end position="43"/>
    </location>
</feature>
<evidence type="ECO:0000256" key="10">
    <source>
        <dbReference type="ARBA" id="ARBA00023012"/>
    </source>
</evidence>
<keyword evidence="8" id="KW-0067">ATP-binding</keyword>
<dbReference type="InterPro" id="IPR003660">
    <property type="entry name" value="HAMP_dom"/>
</dbReference>
<keyword evidence="4" id="KW-0808">Transferase</keyword>
<dbReference type="RefSeq" id="WP_390471079.1">
    <property type="nucleotide sequence ID" value="NZ_BAABXL010000001.1"/>
</dbReference>
<evidence type="ECO:0000256" key="7">
    <source>
        <dbReference type="ARBA" id="ARBA00022777"/>
    </source>
</evidence>
<feature type="transmembrane region" description="Helical" evidence="12">
    <location>
        <begin position="302"/>
        <end position="327"/>
    </location>
</feature>
<evidence type="ECO:0000313" key="14">
    <source>
        <dbReference type="EMBL" id="GAA6270667.1"/>
    </source>
</evidence>
<dbReference type="InterPro" id="IPR003594">
    <property type="entry name" value="HATPase_dom"/>
</dbReference>
<dbReference type="SMART" id="SM00304">
    <property type="entry name" value="HAMP"/>
    <property type="match status" value="1"/>
</dbReference>
<evidence type="ECO:0000256" key="12">
    <source>
        <dbReference type="SAM" id="Phobius"/>
    </source>
</evidence>
<evidence type="ECO:0000256" key="2">
    <source>
        <dbReference type="ARBA" id="ARBA00022475"/>
    </source>
</evidence>
<comment type="subcellular location">
    <subcellularLocation>
        <location evidence="1">Cell membrane</location>
        <topology evidence="1">Multi-pass membrane protein</topology>
    </subcellularLocation>
</comment>
<dbReference type="Proteomes" id="UP001600894">
    <property type="component" value="Unassembled WGS sequence"/>
</dbReference>
<keyword evidence="6" id="KW-0547">Nucleotide-binding</keyword>
<accession>A0ABQ0B319</accession>
<dbReference type="Gene3D" id="6.10.340.10">
    <property type="match status" value="1"/>
</dbReference>
<keyword evidence="5 12" id="KW-0812">Transmembrane</keyword>
<keyword evidence="3" id="KW-0597">Phosphoprotein</keyword>
<dbReference type="PROSITE" id="PS50885">
    <property type="entry name" value="HAMP"/>
    <property type="match status" value="1"/>
</dbReference>
<dbReference type="Pfam" id="PF02518">
    <property type="entry name" value="HATPase_c"/>
    <property type="match status" value="1"/>
</dbReference>
<name>A0ABQ0B319_9FIRM</name>
<dbReference type="CDD" id="cd06225">
    <property type="entry name" value="HAMP"/>
    <property type="match status" value="1"/>
</dbReference>
<keyword evidence="9 12" id="KW-1133">Transmembrane helix</keyword>
<protein>
    <recommendedName>
        <fullName evidence="13">HAMP domain-containing protein</fullName>
    </recommendedName>
</protein>
<evidence type="ECO:0000256" key="8">
    <source>
        <dbReference type="ARBA" id="ARBA00022840"/>
    </source>
</evidence>
<keyword evidence="10" id="KW-0902">Two-component regulatory system</keyword>
<dbReference type="InterPro" id="IPR036890">
    <property type="entry name" value="HATPase_C_sf"/>
</dbReference>
<dbReference type="SUPFAM" id="SSF158472">
    <property type="entry name" value="HAMP domain-like"/>
    <property type="match status" value="1"/>
</dbReference>
<evidence type="ECO:0000256" key="5">
    <source>
        <dbReference type="ARBA" id="ARBA00022692"/>
    </source>
</evidence>
<dbReference type="Gene3D" id="3.30.565.10">
    <property type="entry name" value="Histidine kinase-like ATPase, C-terminal domain"/>
    <property type="match status" value="1"/>
</dbReference>
<dbReference type="InterPro" id="IPR010559">
    <property type="entry name" value="Sig_transdc_His_kin_internal"/>
</dbReference>
<dbReference type="SUPFAM" id="SSF55874">
    <property type="entry name" value="ATPase domain of HSP90 chaperone/DNA topoisomerase II/histidine kinase"/>
    <property type="match status" value="1"/>
</dbReference>
<evidence type="ECO:0000256" key="3">
    <source>
        <dbReference type="ARBA" id="ARBA00022553"/>
    </source>
</evidence>
<organism evidence="14 15">
    <name type="scientific">Enterocloster alcoholdehydrogenati</name>
    <dbReference type="NCBI Taxonomy" id="2547410"/>
    <lineage>
        <taxon>Bacteria</taxon>
        <taxon>Bacillati</taxon>
        <taxon>Bacillota</taxon>
        <taxon>Clostridia</taxon>
        <taxon>Lachnospirales</taxon>
        <taxon>Lachnospiraceae</taxon>
        <taxon>Enterocloster</taxon>
    </lineage>
</organism>
<keyword evidence="11 12" id="KW-0472">Membrane</keyword>
<sequence>MKTRTLIHFKDSPLMGKINIVIGGLTLALTVLITAISIFYYSFILSDRLYERTRQAGKNAAETLNFNYKNIMDRLTAICGTVEFASDIRTLTSPSVSYTVKERLVQNELSDLAGCNYLVQSSLVLSGDGQTAYSLYRNPLPDSAQFFTSEDLDAVQGVTCLPIRPSPLRSSVPVLPLVVPISVDSAEYAIVDLSEDTPDIYVVVFLDCTKLHQSLTLAGTGLVNGTYYIFTDTGKPLSAASHDKKVNPLKLPETSAVIHSLTANGLSETSAETSDFYLAASSMPRSGLILLNCVPKEPLKDIFGPTIGILAAVLCLVVGLLFVLSLLMTRYITQPVKQLVSIVELIRENHYHEKQTLETGDEIGHLCIAINQMYDTIQKQMERIKQEESEKYLAEIRLLTEQINPHFLYNTLDCIQSEVKRGESDTAANMIQYLAEYLRIGLSNGADLIPLSNEIRHANAYVCLMNQRFGQSIRFMYHLPPSLSKHLIVKTILQPLVENSIKHGFGVDAPGIPISTPAIEVIIAAEEETLVININDNGSGFDTQELEQLLESSSAVQSGHVGLLNVYHRLSAYYGKDHVQFSFSSIPYYCNVISIRLPLTA</sequence>
<reference evidence="14 15" key="1">
    <citation type="submission" date="2024-04" db="EMBL/GenBank/DDBJ databases">
        <title>Defined microbial consortia suppress multidrug-resistant proinflammatory Enterobacteriaceae via ecological control.</title>
        <authorList>
            <person name="Furuichi M."/>
            <person name="Kawaguchi T."/>
            <person name="Pust M."/>
            <person name="Yasuma K."/>
            <person name="Plichta D."/>
            <person name="Hasegawa N."/>
            <person name="Ohya T."/>
            <person name="Bhattarai S."/>
            <person name="Sasajima S."/>
            <person name="Aoto Y."/>
            <person name="Tuganbaev T."/>
            <person name="Yaginuma M."/>
            <person name="Ueda M."/>
            <person name="Okahashi N."/>
            <person name="Amafuji K."/>
            <person name="Kiridooshi Y."/>
            <person name="Sugita K."/>
            <person name="Strazar M."/>
            <person name="Skelly A."/>
            <person name="Suda W."/>
            <person name="Hattori M."/>
            <person name="Nakamoto N."/>
            <person name="Caballero S."/>
            <person name="Norman J."/>
            <person name="Olle B."/>
            <person name="Tanoue T."/>
            <person name="Arita M."/>
            <person name="Bucci V."/>
            <person name="Atarashi K."/>
            <person name="Xavier R."/>
            <person name="Honda K."/>
        </authorList>
    </citation>
    <scope>NUCLEOTIDE SEQUENCE [LARGE SCALE GENOMIC DNA]</scope>
    <source>
        <strain evidence="15">f13</strain>
    </source>
</reference>
<dbReference type="Pfam" id="PF06580">
    <property type="entry name" value="His_kinase"/>
    <property type="match status" value="1"/>
</dbReference>
<evidence type="ECO:0000256" key="1">
    <source>
        <dbReference type="ARBA" id="ARBA00004651"/>
    </source>
</evidence>
<comment type="caution">
    <text evidence="14">The sequence shown here is derived from an EMBL/GenBank/DDBJ whole genome shotgun (WGS) entry which is preliminary data.</text>
</comment>
<gene>
    <name evidence="14" type="ORF">F130042H8_37270</name>
</gene>
<proteinExistence type="predicted"/>
<dbReference type="PANTHER" id="PTHR34220:SF11">
    <property type="entry name" value="SENSOR PROTEIN KINASE HPTS"/>
    <property type="match status" value="1"/>
</dbReference>
<evidence type="ECO:0000259" key="13">
    <source>
        <dbReference type="PROSITE" id="PS50885"/>
    </source>
</evidence>
<dbReference type="Pfam" id="PF00672">
    <property type="entry name" value="HAMP"/>
    <property type="match status" value="1"/>
</dbReference>
<feature type="domain" description="HAMP" evidence="13">
    <location>
        <begin position="330"/>
        <end position="382"/>
    </location>
</feature>
<dbReference type="EMBL" id="BAABXL010000001">
    <property type="protein sequence ID" value="GAA6270667.1"/>
    <property type="molecule type" value="Genomic_DNA"/>
</dbReference>
<keyword evidence="15" id="KW-1185">Reference proteome</keyword>
<dbReference type="SMART" id="SM00387">
    <property type="entry name" value="HATPase_c"/>
    <property type="match status" value="1"/>
</dbReference>
<evidence type="ECO:0000256" key="11">
    <source>
        <dbReference type="ARBA" id="ARBA00023136"/>
    </source>
</evidence>
<dbReference type="PANTHER" id="PTHR34220">
    <property type="entry name" value="SENSOR HISTIDINE KINASE YPDA"/>
    <property type="match status" value="1"/>
</dbReference>
<evidence type="ECO:0000256" key="6">
    <source>
        <dbReference type="ARBA" id="ARBA00022741"/>
    </source>
</evidence>
<dbReference type="InterPro" id="IPR050640">
    <property type="entry name" value="Bact_2-comp_sensor_kinase"/>
</dbReference>
<keyword evidence="2" id="KW-1003">Cell membrane</keyword>
<keyword evidence="7" id="KW-0418">Kinase</keyword>
<evidence type="ECO:0000256" key="4">
    <source>
        <dbReference type="ARBA" id="ARBA00022679"/>
    </source>
</evidence>
<evidence type="ECO:0000313" key="15">
    <source>
        <dbReference type="Proteomes" id="UP001600894"/>
    </source>
</evidence>